<proteinExistence type="predicted"/>
<gene>
    <name evidence="1" type="ORF">AT728_15145</name>
</gene>
<reference evidence="1 2" key="1">
    <citation type="submission" date="2015-12" db="EMBL/GenBank/DDBJ databases">
        <title>Draft genome sequence of Streptomyces silvensis ATCC 53525, a producer of novel hormone antagonists.</title>
        <authorList>
            <person name="Johnston C.W."/>
            <person name="Li Y."/>
            <person name="Magarvey N.A."/>
        </authorList>
    </citation>
    <scope>NUCLEOTIDE SEQUENCE [LARGE SCALE GENOMIC DNA]</scope>
    <source>
        <strain evidence="1 2">ATCC 53525</strain>
    </source>
</reference>
<evidence type="ECO:0000313" key="2">
    <source>
        <dbReference type="Proteomes" id="UP000054804"/>
    </source>
</evidence>
<dbReference type="OrthoDB" id="9918189at2"/>
<accession>A0A0W7X362</accession>
<organism evidence="1 2">
    <name type="scientific">Streptomyces silvensis</name>
    <dbReference type="NCBI Taxonomy" id="1765722"/>
    <lineage>
        <taxon>Bacteria</taxon>
        <taxon>Bacillati</taxon>
        <taxon>Actinomycetota</taxon>
        <taxon>Actinomycetes</taxon>
        <taxon>Kitasatosporales</taxon>
        <taxon>Streptomycetaceae</taxon>
        <taxon>Streptomyces</taxon>
    </lineage>
</organism>
<comment type="caution">
    <text evidence="1">The sequence shown here is derived from an EMBL/GenBank/DDBJ whole genome shotgun (WGS) entry which is preliminary data.</text>
</comment>
<protein>
    <submittedName>
        <fullName evidence="1">Uncharacterized protein</fullName>
    </submittedName>
</protein>
<dbReference type="AlphaFoldDB" id="A0A0W7X362"/>
<evidence type="ECO:0000313" key="1">
    <source>
        <dbReference type="EMBL" id="KUF17185.1"/>
    </source>
</evidence>
<dbReference type="EMBL" id="LOCL01000034">
    <property type="protein sequence ID" value="KUF17185.1"/>
    <property type="molecule type" value="Genomic_DNA"/>
</dbReference>
<sequence>MAERSARSSSHCVSIREKFFAAFSETIEAAGIPHKVISRETGVGLSSISCYKGERVPEEPGPVERIYKVLEGKAREQGWALPHTLAHLLALRTAATVEKTDPGTAQGFLDYLLRGPALETRFRDRRLRTRRRSALLAVRSGVPVPHQRGDRHLTGEKHAADIADYARHVTAGRFRDAQFIAWTMGTSLEPCEFPGAVAAFRNAGAEDGVEAMLSAAAKRHDIQASISTAVALLKEGQSRDAQVLLGAIHVAG</sequence>
<keyword evidence="2" id="KW-1185">Reference proteome</keyword>
<dbReference type="RefSeq" id="WP_058848448.1">
    <property type="nucleotide sequence ID" value="NZ_LOCL01000034.1"/>
</dbReference>
<dbReference type="Proteomes" id="UP000054804">
    <property type="component" value="Unassembled WGS sequence"/>
</dbReference>
<name>A0A0W7X362_9ACTN</name>